<accession>G8TSI5</accession>
<dbReference type="Pfam" id="PF01575">
    <property type="entry name" value="MaoC_dehydratas"/>
    <property type="match status" value="1"/>
</dbReference>
<sequence>MAVADEEWGPWTIQFTREQLVRYAGASGDYNPIHYDDQFARQMGLPGVIVHGMLQMGRVVSPLRSMVPPDARLVRYQVRFRGMVVPGESLTLTGRVKSQTAHELTVQIRLTKADGHLALTGEMVWQTP</sequence>
<dbReference type="InterPro" id="IPR002539">
    <property type="entry name" value="MaoC-like_dom"/>
</dbReference>
<protein>
    <submittedName>
        <fullName evidence="2">MaoC domain protein dehydratase</fullName>
    </submittedName>
</protein>
<dbReference type="HOGENOM" id="CLU_094876_4_1_9"/>
<name>G8TSI5_SULAD</name>
<dbReference type="PANTHER" id="PTHR43841">
    <property type="entry name" value="3-HYDROXYACYL-THIOESTER DEHYDRATASE HTDX-RELATED"/>
    <property type="match status" value="1"/>
</dbReference>
<dbReference type="PANTHER" id="PTHR43841:SF3">
    <property type="entry name" value="(3R)-HYDROXYACYL-ACP DEHYDRATASE SUBUNIT HADB"/>
    <property type="match status" value="1"/>
</dbReference>
<dbReference type="KEGG" id="sap:Sulac_3231"/>
<reference evidence="3" key="1">
    <citation type="submission" date="2011-12" db="EMBL/GenBank/DDBJ databases">
        <title>The complete genome of chromosome of Sulfobacillus acidophilus DSM 10332.</title>
        <authorList>
            <person name="Lucas S."/>
            <person name="Han J."/>
            <person name="Lapidus A."/>
            <person name="Bruce D."/>
            <person name="Goodwin L."/>
            <person name="Pitluck S."/>
            <person name="Peters L."/>
            <person name="Kyrpides N."/>
            <person name="Mavromatis K."/>
            <person name="Ivanova N."/>
            <person name="Mikhailova N."/>
            <person name="Chertkov O."/>
            <person name="Saunders E."/>
            <person name="Detter J.C."/>
            <person name="Tapia R."/>
            <person name="Han C."/>
            <person name="Land M."/>
            <person name="Hauser L."/>
            <person name="Markowitz V."/>
            <person name="Cheng J.-F."/>
            <person name="Hugenholtz P."/>
            <person name="Woyke T."/>
            <person name="Wu D."/>
            <person name="Pukall R."/>
            <person name="Gehrich-Schroeter G."/>
            <person name="Schneider S."/>
            <person name="Klenk H.-P."/>
            <person name="Eisen J.A."/>
        </authorList>
    </citation>
    <scope>NUCLEOTIDE SEQUENCE [LARGE SCALE GENOMIC DNA]</scope>
    <source>
        <strain evidence="3">ATCC 700253 / DSM 10332 / NAL</strain>
    </source>
</reference>
<keyword evidence="3" id="KW-1185">Reference proteome</keyword>
<organism evidence="2 3">
    <name type="scientific">Sulfobacillus acidophilus (strain ATCC 700253 / DSM 10332 / NAL)</name>
    <dbReference type="NCBI Taxonomy" id="679936"/>
    <lineage>
        <taxon>Bacteria</taxon>
        <taxon>Bacillati</taxon>
        <taxon>Bacillota</taxon>
        <taxon>Clostridia</taxon>
        <taxon>Eubacteriales</taxon>
        <taxon>Clostridiales Family XVII. Incertae Sedis</taxon>
        <taxon>Sulfobacillus</taxon>
    </lineage>
</organism>
<gene>
    <name evidence="2" type="ordered locus">Sulac_3231</name>
</gene>
<reference evidence="2 3" key="2">
    <citation type="journal article" date="2012" name="Stand. Genomic Sci.">
        <title>Complete genome sequence of the moderately thermophilic mineral-sulfide-oxidizing firmicute Sulfobacillus acidophilus type strain (NAL(T)).</title>
        <authorList>
            <person name="Anderson I."/>
            <person name="Chertkov O."/>
            <person name="Chen A."/>
            <person name="Saunders E."/>
            <person name="Lapidus A."/>
            <person name="Nolan M."/>
            <person name="Lucas S."/>
            <person name="Hammon N."/>
            <person name="Deshpande S."/>
            <person name="Cheng J.F."/>
            <person name="Han C."/>
            <person name="Tapia R."/>
            <person name="Goodwin L.A."/>
            <person name="Pitluck S."/>
            <person name="Liolios K."/>
            <person name="Pagani I."/>
            <person name="Ivanova N."/>
            <person name="Mikhailova N."/>
            <person name="Pati A."/>
            <person name="Palaniappan K."/>
            <person name="Land M."/>
            <person name="Pan C."/>
            <person name="Rohde M."/>
            <person name="Pukall R."/>
            <person name="Goker M."/>
            <person name="Detter J.C."/>
            <person name="Woyke T."/>
            <person name="Bristow J."/>
            <person name="Eisen J.A."/>
            <person name="Markowitz V."/>
            <person name="Hugenholtz P."/>
            <person name="Kyrpides N.C."/>
            <person name="Klenk H.P."/>
            <person name="Mavromatis K."/>
        </authorList>
    </citation>
    <scope>NUCLEOTIDE SEQUENCE [LARGE SCALE GENOMIC DNA]</scope>
    <source>
        <strain evidence="3">ATCC 700253 / DSM 10332 / NAL</strain>
    </source>
</reference>
<evidence type="ECO:0000259" key="1">
    <source>
        <dbReference type="Pfam" id="PF01575"/>
    </source>
</evidence>
<dbReference type="SUPFAM" id="SSF54637">
    <property type="entry name" value="Thioesterase/thiol ester dehydrase-isomerase"/>
    <property type="match status" value="1"/>
</dbReference>
<dbReference type="GO" id="GO:0006633">
    <property type="term" value="P:fatty acid biosynthetic process"/>
    <property type="evidence" value="ECO:0007669"/>
    <property type="project" value="InterPro"/>
</dbReference>
<dbReference type="Proteomes" id="UP000005439">
    <property type="component" value="Chromosome"/>
</dbReference>
<proteinExistence type="predicted"/>
<feature type="domain" description="MaoC-like" evidence="1">
    <location>
        <begin position="12"/>
        <end position="105"/>
    </location>
</feature>
<dbReference type="InterPro" id="IPR003965">
    <property type="entry name" value="Fatty_acid_synthase"/>
</dbReference>
<evidence type="ECO:0000313" key="2">
    <source>
        <dbReference type="EMBL" id="AEW06677.1"/>
    </source>
</evidence>
<dbReference type="Gene3D" id="3.10.129.10">
    <property type="entry name" value="Hotdog Thioesterase"/>
    <property type="match status" value="1"/>
</dbReference>
<dbReference type="AlphaFoldDB" id="G8TSI5"/>
<dbReference type="GO" id="GO:0005835">
    <property type="term" value="C:fatty acid synthase complex"/>
    <property type="evidence" value="ECO:0007669"/>
    <property type="project" value="InterPro"/>
</dbReference>
<dbReference type="STRING" id="679936.Sulac_3231"/>
<dbReference type="InterPro" id="IPR029069">
    <property type="entry name" value="HotDog_dom_sf"/>
</dbReference>
<dbReference type="GO" id="GO:0004312">
    <property type="term" value="F:fatty acid synthase activity"/>
    <property type="evidence" value="ECO:0007669"/>
    <property type="project" value="InterPro"/>
</dbReference>
<dbReference type="PRINTS" id="PR01483">
    <property type="entry name" value="FASYNTHASE"/>
</dbReference>
<dbReference type="PATRIC" id="fig|679936.5.peg.3342"/>
<dbReference type="EMBL" id="CP003179">
    <property type="protein sequence ID" value="AEW06677.1"/>
    <property type="molecule type" value="Genomic_DNA"/>
</dbReference>
<evidence type="ECO:0000313" key="3">
    <source>
        <dbReference type="Proteomes" id="UP000005439"/>
    </source>
</evidence>